<evidence type="ECO:0000313" key="2">
    <source>
        <dbReference type="EMBL" id="KAK7689878.1"/>
    </source>
</evidence>
<reference evidence="2 3" key="1">
    <citation type="submission" date="2022-09" db="EMBL/GenBank/DDBJ databases">
        <authorList>
            <person name="Palmer J.M."/>
        </authorList>
    </citation>
    <scope>NUCLEOTIDE SEQUENCE [LARGE SCALE GENOMIC DNA]</scope>
    <source>
        <strain evidence="2 3">DSM 7382</strain>
    </source>
</reference>
<proteinExistence type="predicted"/>
<feature type="region of interest" description="Disordered" evidence="1">
    <location>
        <begin position="123"/>
        <end position="142"/>
    </location>
</feature>
<name>A0AAW0G8W1_9APHY</name>
<organism evidence="2 3">
    <name type="scientific">Cerrena zonata</name>
    <dbReference type="NCBI Taxonomy" id="2478898"/>
    <lineage>
        <taxon>Eukaryota</taxon>
        <taxon>Fungi</taxon>
        <taxon>Dikarya</taxon>
        <taxon>Basidiomycota</taxon>
        <taxon>Agaricomycotina</taxon>
        <taxon>Agaricomycetes</taxon>
        <taxon>Polyporales</taxon>
        <taxon>Cerrenaceae</taxon>
        <taxon>Cerrena</taxon>
    </lineage>
</organism>
<evidence type="ECO:0000256" key="1">
    <source>
        <dbReference type="SAM" id="MobiDB-lite"/>
    </source>
</evidence>
<dbReference type="AlphaFoldDB" id="A0AAW0G8W1"/>
<dbReference type="Proteomes" id="UP001385951">
    <property type="component" value="Unassembled WGS sequence"/>
</dbReference>
<sequence>MATRGHRILFREVHIYVSFHIVGVDRDIIISNSSLLMLLPLTATFHHTGSTYLYIQAPWHRHTAGSSKAAGLAGCYQWGLDAGDHHNRWNPYADRPFHWAHVDIPEFDDELFKRGQNYIEEPEPISEAANVPRPKPRQKARL</sequence>
<gene>
    <name evidence="2" type="ORF">QCA50_006517</name>
</gene>
<accession>A0AAW0G8W1</accession>
<comment type="caution">
    <text evidence="2">The sequence shown here is derived from an EMBL/GenBank/DDBJ whole genome shotgun (WGS) entry which is preliminary data.</text>
</comment>
<dbReference type="EMBL" id="JASBNA010000007">
    <property type="protein sequence ID" value="KAK7689878.1"/>
    <property type="molecule type" value="Genomic_DNA"/>
</dbReference>
<keyword evidence="3" id="KW-1185">Reference proteome</keyword>
<protein>
    <submittedName>
        <fullName evidence="2">Uncharacterized protein</fullName>
    </submittedName>
</protein>
<evidence type="ECO:0000313" key="3">
    <source>
        <dbReference type="Proteomes" id="UP001385951"/>
    </source>
</evidence>